<sequence length="53" mass="6357">MVLERNINFLAIFLDKMHASRNKLNISELTKLGEPNFYFLIILIYRFKNIVIK</sequence>
<organism evidence="1 2">
    <name type="scientific">Melissococcus plutonius</name>
    <dbReference type="NCBI Taxonomy" id="33970"/>
    <lineage>
        <taxon>Bacteria</taxon>
        <taxon>Bacillati</taxon>
        <taxon>Bacillota</taxon>
        <taxon>Bacilli</taxon>
        <taxon>Lactobacillales</taxon>
        <taxon>Enterococcaceae</taxon>
        <taxon>Melissococcus</taxon>
    </lineage>
</organism>
<evidence type="ECO:0000313" key="2">
    <source>
        <dbReference type="Proteomes" id="UP000269226"/>
    </source>
</evidence>
<name>A0A2Z5Y4L5_9ENTE</name>
<keyword evidence="1" id="KW-0614">Plasmid</keyword>
<dbReference type="Proteomes" id="UP000269226">
    <property type="component" value="Plasmid pMP1"/>
</dbReference>
<dbReference type="EMBL" id="AP018493">
    <property type="protein sequence ID" value="BBC61776.1"/>
    <property type="molecule type" value="Genomic_DNA"/>
</dbReference>
<geneLocation type="plasmid" evidence="2">
    <name>pmp1 dat561 dna</name>
</geneLocation>
<dbReference type="AlphaFoldDB" id="A0A2Z5Y4L5"/>
<reference evidence="1 2" key="1">
    <citation type="submission" date="2018-01" db="EMBL/GenBank/DDBJ databases">
        <title>Whole genome sequence of Melissococcus plutonius DAT561.</title>
        <authorList>
            <person name="Okumura K."/>
            <person name="Takamatsu D."/>
            <person name="Okura M."/>
        </authorList>
    </citation>
    <scope>NUCLEOTIDE SEQUENCE [LARGE SCALE GENOMIC DNA]</scope>
    <source>
        <strain evidence="1 2">DAT561</strain>
        <plasmid evidence="2">pmp1 dat561 dna</plasmid>
    </source>
</reference>
<evidence type="ECO:0000313" key="1">
    <source>
        <dbReference type="EMBL" id="BBC61776.1"/>
    </source>
</evidence>
<accession>A0A2Z5Y4L5</accession>
<gene>
    <name evidence="1" type="ORF">DAT561_p1074</name>
</gene>
<proteinExistence type="predicted"/>
<protein>
    <submittedName>
        <fullName evidence="1">Uncharacterized protein</fullName>
    </submittedName>
</protein>